<proteinExistence type="predicted"/>
<evidence type="ECO:0000313" key="3">
    <source>
        <dbReference type="Proteomes" id="UP000824890"/>
    </source>
</evidence>
<accession>A0ABQ8B987</accession>
<feature type="compositionally biased region" description="Polar residues" evidence="1">
    <location>
        <begin position="210"/>
        <end position="221"/>
    </location>
</feature>
<sequence length="384" mass="42887">MKLDIDVAGSIKQVELQYGNLEKHCFACKALSHEVFECPTSKVRANRRYSQPNRADISQRRTLEKLDADRKRRDAKKNTRALSEANTHTGSGREVANQWYKPSYREEEGSQGRTLHYDYGVRRDLYHRSETLRAKEVDSHMRLPARERLSGSRNDNSAPQRPVHSCNSRASPGNEWRPIAGSSQTGTNSKGNQSFYSHTPSPRPPREEQITQQERTPSTHQRSGDENMPSNERRSALERISQRAERIPLLQDGVANSASGKLQEVDIQYLEDTLPLPLHQSGGSNILSSSKLPPQPSTGLCEGILDRSPIRTLSEDRLHVSLRLGPLLNSGSGSSKGSQRPNNDHEVSSPTGISLGKEKAKKPPAARKRILRSPTQASFHCGYC</sequence>
<keyword evidence="3" id="KW-1185">Reference proteome</keyword>
<gene>
    <name evidence="2" type="ORF">HID58_040857</name>
</gene>
<feature type="compositionally biased region" description="Basic and acidic residues" evidence="1">
    <location>
        <begin position="136"/>
        <end position="150"/>
    </location>
</feature>
<organism evidence="2 3">
    <name type="scientific">Brassica napus</name>
    <name type="common">Rape</name>
    <dbReference type="NCBI Taxonomy" id="3708"/>
    <lineage>
        <taxon>Eukaryota</taxon>
        <taxon>Viridiplantae</taxon>
        <taxon>Streptophyta</taxon>
        <taxon>Embryophyta</taxon>
        <taxon>Tracheophyta</taxon>
        <taxon>Spermatophyta</taxon>
        <taxon>Magnoliopsida</taxon>
        <taxon>eudicotyledons</taxon>
        <taxon>Gunneridae</taxon>
        <taxon>Pentapetalae</taxon>
        <taxon>rosids</taxon>
        <taxon>malvids</taxon>
        <taxon>Brassicales</taxon>
        <taxon>Brassicaceae</taxon>
        <taxon>Brassiceae</taxon>
        <taxon>Brassica</taxon>
    </lineage>
</organism>
<feature type="compositionally biased region" description="Basic residues" evidence="1">
    <location>
        <begin position="359"/>
        <end position="371"/>
    </location>
</feature>
<feature type="compositionally biased region" description="Basic and acidic residues" evidence="1">
    <location>
        <begin position="57"/>
        <end position="72"/>
    </location>
</feature>
<feature type="region of interest" description="Disordered" evidence="1">
    <location>
        <begin position="328"/>
        <end position="384"/>
    </location>
</feature>
<name>A0ABQ8B987_BRANA</name>
<evidence type="ECO:0000256" key="1">
    <source>
        <dbReference type="SAM" id="MobiDB-lite"/>
    </source>
</evidence>
<comment type="caution">
    <text evidence="2">The sequence shown here is derived from an EMBL/GenBank/DDBJ whole genome shotgun (WGS) entry which is preliminary data.</text>
</comment>
<protein>
    <recommendedName>
        <fullName evidence="4">Zinc knuckle CX2CX4HX4C domain-containing protein</fullName>
    </recommendedName>
</protein>
<dbReference type="Proteomes" id="UP000824890">
    <property type="component" value="Unassembled WGS sequence"/>
</dbReference>
<evidence type="ECO:0000313" key="2">
    <source>
        <dbReference type="EMBL" id="KAH0901354.1"/>
    </source>
</evidence>
<dbReference type="EMBL" id="JAGKQM010000011">
    <property type="protein sequence ID" value="KAH0901354.1"/>
    <property type="molecule type" value="Genomic_DNA"/>
</dbReference>
<evidence type="ECO:0008006" key="4">
    <source>
        <dbReference type="Google" id="ProtNLM"/>
    </source>
</evidence>
<feature type="region of interest" description="Disordered" evidence="1">
    <location>
        <begin position="50"/>
        <end position="111"/>
    </location>
</feature>
<feature type="compositionally biased region" description="Polar residues" evidence="1">
    <location>
        <begin position="151"/>
        <end position="171"/>
    </location>
</feature>
<feature type="compositionally biased region" description="Polar residues" evidence="1">
    <location>
        <begin position="181"/>
        <end position="200"/>
    </location>
</feature>
<reference evidence="2 3" key="1">
    <citation type="submission" date="2021-05" db="EMBL/GenBank/DDBJ databases">
        <title>Genome Assembly of Synthetic Allotetraploid Brassica napus Reveals Homoeologous Exchanges between Subgenomes.</title>
        <authorList>
            <person name="Davis J.T."/>
        </authorList>
    </citation>
    <scope>NUCLEOTIDE SEQUENCE [LARGE SCALE GENOMIC DNA]</scope>
    <source>
        <strain evidence="3">cv. Da-Ae</strain>
        <tissue evidence="2">Seedling</tissue>
    </source>
</reference>
<feature type="compositionally biased region" description="Low complexity" evidence="1">
    <location>
        <begin position="328"/>
        <end position="338"/>
    </location>
</feature>
<feature type="compositionally biased region" description="Polar residues" evidence="1">
    <location>
        <begin position="80"/>
        <end position="90"/>
    </location>
</feature>
<feature type="region of interest" description="Disordered" evidence="1">
    <location>
        <begin position="136"/>
        <end position="237"/>
    </location>
</feature>